<name>A0ACB8XMP0_ARCLA</name>
<sequence length="193" mass="22482">MFGNILVQENFIKFCFVIDFWKKSEFLIVLRQIHVLREFIRDFARVHQFALASSKAKVKFTLHLSSAKISLRHSQFAQFSIFASHCSRKTSVCAKFSASRLGLFLNFLMDSAKCAFQAQFYKNDLMMQLGKDTSPPVLINENEFTQWQDRFINFIERQANGENMMKSFTEGPFIRPKNDTPLTAEEVKREKAN</sequence>
<accession>A0ACB8XMP0</accession>
<protein>
    <submittedName>
        <fullName evidence="1">Uncharacterized protein</fullName>
    </submittedName>
</protein>
<keyword evidence="2" id="KW-1185">Reference proteome</keyword>
<dbReference type="EMBL" id="CM042062">
    <property type="protein sequence ID" value="KAI3669390.1"/>
    <property type="molecule type" value="Genomic_DNA"/>
</dbReference>
<comment type="caution">
    <text evidence="1">The sequence shown here is derived from an EMBL/GenBank/DDBJ whole genome shotgun (WGS) entry which is preliminary data.</text>
</comment>
<gene>
    <name evidence="1" type="ORF">L6452_40625</name>
</gene>
<reference evidence="1 2" key="2">
    <citation type="journal article" date="2022" name="Mol. Ecol. Resour.">
        <title>The genomes of chicory, endive, great burdock and yacon provide insights into Asteraceae paleo-polyploidization history and plant inulin production.</title>
        <authorList>
            <person name="Fan W."/>
            <person name="Wang S."/>
            <person name="Wang H."/>
            <person name="Wang A."/>
            <person name="Jiang F."/>
            <person name="Liu H."/>
            <person name="Zhao H."/>
            <person name="Xu D."/>
            <person name="Zhang Y."/>
        </authorList>
    </citation>
    <scope>NUCLEOTIDE SEQUENCE [LARGE SCALE GENOMIC DNA]</scope>
    <source>
        <strain evidence="2">cv. Niubang</strain>
    </source>
</reference>
<evidence type="ECO:0000313" key="2">
    <source>
        <dbReference type="Proteomes" id="UP001055879"/>
    </source>
</evidence>
<reference evidence="2" key="1">
    <citation type="journal article" date="2022" name="Mol. Ecol. Resour.">
        <title>The genomes of chicory, endive, great burdock and yacon provide insights into Asteraceae palaeo-polyploidization history and plant inulin production.</title>
        <authorList>
            <person name="Fan W."/>
            <person name="Wang S."/>
            <person name="Wang H."/>
            <person name="Wang A."/>
            <person name="Jiang F."/>
            <person name="Liu H."/>
            <person name="Zhao H."/>
            <person name="Xu D."/>
            <person name="Zhang Y."/>
        </authorList>
    </citation>
    <scope>NUCLEOTIDE SEQUENCE [LARGE SCALE GENOMIC DNA]</scope>
    <source>
        <strain evidence="2">cv. Niubang</strain>
    </source>
</reference>
<organism evidence="1 2">
    <name type="scientific">Arctium lappa</name>
    <name type="common">Greater burdock</name>
    <name type="synonym">Lappa major</name>
    <dbReference type="NCBI Taxonomy" id="4217"/>
    <lineage>
        <taxon>Eukaryota</taxon>
        <taxon>Viridiplantae</taxon>
        <taxon>Streptophyta</taxon>
        <taxon>Embryophyta</taxon>
        <taxon>Tracheophyta</taxon>
        <taxon>Spermatophyta</taxon>
        <taxon>Magnoliopsida</taxon>
        <taxon>eudicotyledons</taxon>
        <taxon>Gunneridae</taxon>
        <taxon>Pentapetalae</taxon>
        <taxon>asterids</taxon>
        <taxon>campanulids</taxon>
        <taxon>Asterales</taxon>
        <taxon>Asteraceae</taxon>
        <taxon>Carduoideae</taxon>
        <taxon>Cardueae</taxon>
        <taxon>Arctiinae</taxon>
        <taxon>Arctium</taxon>
    </lineage>
</organism>
<evidence type="ECO:0000313" key="1">
    <source>
        <dbReference type="EMBL" id="KAI3669390.1"/>
    </source>
</evidence>
<dbReference type="Proteomes" id="UP001055879">
    <property type="component" value="Linkage Group LG16"/>
</dbReference>
<proteinExistence type="predicted"/>